<dbReference type="InterPro" id="IPR050833">
    <property type="entry name" value="Poly_Biosynth_Transport"/>
</dbReference>
<evidence type="ECO:0000256" key="6">
    <source>
        <dbReference type="ARBA" id="ARBA00023136"/>
    </source>
</evidence>
<dbReference type="PANTHER" id="PTHR30250">
    <property type="entry name" value="PST FAMILY PREDICTED COLANIC ACID TRANSPORTER"/>
    <property type="match status" value="1"/>
</dbReference>
<feature type="transmembrane region" description="Helical" evidence="7">
    <location>
        <begin position="12"/>
        <end position="32"/>
    </location>
</feature>
<feature type="transmembrane region" description="Helical" evidence="7">
    <location>
        <begin position="417"/>
        <end position="437"/>
    </location>
</feature>
<dbReference type="AlphaFoldDB" id="A0A927MKN1"/>
<sequence length="501" mass="56472">MQHVDSLKDKTMTGLFWSLADLMANHGIQFIIQIILARLLLPEHFGIIGMIIILIAISNSIVDSGFSQALIRDQNTSQEDYSTIFYFNLFIALVIYGILFISSNVISTFFGEPQLIKIIRVLSLVLIINSLGLIQRVMLIKSIDFKTITKTGIIAAIISGSITIVFALLGFGVWSLVINILSMQFIQTTLLWFFNKWLPKKTFNRQSFKKFFRFGYKLLLSGLIDTFYNNLFFVIIGKSYSVTQLGFYSNASKLRDNASLAILISVQRVTYPVLSSIREDQKWLKSGFRKIMKTTAFITFPITTGLIAVANPLFTLLLGEKWIPSVIYFQLLCVAGMLYPINAINLDILKVKGRSDLFLLIEIISKTILTILIVLSLWFELGIIGLIGAAVLSTYINLCINAYFSAREIAYTGKEQLMDLLPIYLISISMGIVVYMVGEVLPSNPYVELFCQVSIGVVIYISACKLARVQELNTVYRMIWALVMKIKSALNNTKSMVNRID</sequence>
<dbReference type="RefSeq" id="WP_192600123.1">
    <property type="nucleotide sequence ID" value="NZ_JADBEL010000027.1"/>
</dbReference>
<name>A0A927MKN1_9BACL</name>
<comment type="caution">
    <text evidence="8">The sequence shown here is derived from an EMBL/GenBank/DDBJ whole genome shotgun (WGS) entry which is preliminary data.</text>
</comment>
<dbReference type="GO" id="GO:0005886">
    <property type="term" value="C:plasma membrane"/>
    <property type="evidence" value="ECO:0007669"/>
    <property type="project" value="UniProtKB-SubCell"/>
</dbReference>
<feature type="transmembrane region" description="Helical" evidence="7">
    <location>
        <begin position="83"/>
        <end position="106"/>
    </location>
</feature>
<feature type="transmembrane region" description="Helical" evidence="7">
    <location>
        <begin position="118"/>
        <end position="139"/>
    </location>
</feature>
<feature type="transmembrane region" description="Helical" evidence="7">
    <location>
        <begin position="151"/>
        <end position="170"/>
    </location>
</feature>
<feature type="transmembrane region" description="Helical" evidence="7">
    <location>
        <begin position="295"/>
        <end position="314"/>
    </location>
</feature>
<feature type="transmembrane region" description="Helical" evidence="7">
    <location>
        <begin position="176"/>
        <end position="194"/>
    </location>
</feature>
<keyword evidence="9" id="KW-1185">Reference proteome</keyword>
<keyword evidence="4 7" id="KW-0812">Transmembrane</keyword>
<comment type="similarity">
    <text evidence="2">Belongs to the polysaccharide synthase family.</text>
</comment>
<evidence type="ECO:0000256" key="4">
    <source>
        <dbReference type="ARBA" id="ARBA00022692"/>
    </source>
</evidence>
<dbReference type="EMBL" id="JADBEL010000027">
    <property type="protein sequence ID" value="MBE1556489.1"/>
    <property type="molecule type" value="Genomic_DNA"/>
</dbReference>
<evidence type="ECO:0000313" key="9">
    <source>
        <dbReference type="Proteomes" id="UP000658225"/>
    </source>
</evidence>
<evidence type="ECO:0000256" key="2">
    <source>
        <dbReference type="ARBA" id="ARBA00007430"/>
    </source>
</evidence>
<dbReference type="Pfam" id="PF13440">
    <property type="entry name" value="Polysacc_synt_3"/>
    <property type="match status" value="1"/>
</dbReference>
<feature type="transmembrane region" description="Helical" evidence="7">
    <location>
        <begin position="257"/>
        <end position="274"/>
    </location>
</feature>
<organism evidence="8 9">
    <name type="scientific">Sporosarcina limicola</name>
    <dbReference type="NCBI Taxonomy" id="34101"/>
    <lineage>
        <taxon>Bacteria</taxon>
        <taxon>Bacillati</taxon>
        <taxon>Bacillota</taxon>
        <taxon>Bacilli</taxon>
        <taxon>Bacillales</taxon>
        <taxon>Caryophanaceae</taxon>
        <taxon>Sporosarcina</taxon>
    </lineage>
</organism>
<gene>
    <name evidence="8" type="ORF">H4683_003614</name>
</gene>
<dbReference type="PANTHER" id="PTHR30250:SF10">
    <property type="entry name" value="LIPOPOLYSACCHARIDE BIOSYNTHESIS PROTEIN WZXC"/>
    <property type="match status" value="1"/>
</dbReference>
<evidence type="ECO:0000256" key="5">
    <source>
        <dbReference type="ARBA" id="ARBA00022989"/>
    </source>
</evidence>
<evidence type="ECO:0000256" key="1">
    <source>
        <dbReference type="ARBA" id="ARBA00004651"/>
    </source>
</evidence>
<evidence type="ECO:0000256" key="3">
    <source>
        <dbReference type="ARBA" id="ARBA00022475"/>
    </source>
</evidence>
<feature type="transmembrane region" description="Helical" evidence="7">
    <location>
        <begin position="214"/>
        <end position="237"/>
    </location>
</feature>
<keyword evidence="6 7" id="KW-0472">Membrane</keyword>
<feature type="transmembrane region" description="Helical" evidence="7">
    <location>
        <begin position="357"/>
        <end position="377"/>
    </location>
</feature>
<evidence type="ECO:0000313" key="8">
    <source>
        <dbReference type="EMBL" id="MBE1556489.1"/>
    </source>
</evidence>
<keyword evidence="3" id="KW-1003">Cell membrane</keyword>
<evidence type="ECO:0000256" key="7">
    <source>
        <dbReference type="SAM" id="Phobius"/>
    </source>
</evidence>
<comment type="subcellular location">
    <subcellularLocation>
        <location evidence="1">Cell membrane</location>
        <topology evidence="1">Multi-pass membrane protein</topology>
    </subcellularLocation>
</comment>
<dbReference type="Proteomes" id="UP000658225">
    <property type="component" value="Unassembled WGS sequence"/>
</dbReference>
<accession>A0A927MKN1</accession>
<feature type="transmembrane region" description="Helical" evidence="7">
    <location>
        <begin position="44"/>
        <end position="62"/>
    </location>
</feature>
<protein>
    <submittedName>
        <fullName evidence="8">O-antigen/teichoic acid export membrane protein</fullName>
    </submittedName>
</protein>
<proteinExistence type="inferred from homology"/>
<feature type="transmembrane region" description="Helical" evidence="7">
    <location>
        <begin position="326"/>
        <end position="345"/>
    </location>
</feature>
<feature type="transmembrane region" description="Helical" evidence="7">
    <location>
        <begin position="383"/>
        <end position="405"/>
    </location>
</feature>
<reference evidence="8" key="1">
    <citation type="submission" date="2020-10" db="EMBL/GenBank/DDBJ databases">
        <title>Genomic Encyclopedia of Type Strains, Phase IV (KMG-IV): sequencing the most valuable type-strain genomes for metagenomic binning, comparative biology and taxonomic classification.</title>
        <authorList>
            <person name="Goeker M."/>
        </authorList>
    </citation>
    <scope>NUCLEOTIDE SEQUENCE</scope>
    <source>
        <strain evidence="8">DSM 13886</strain>
    </source>
</reference>
<feature type="transmembrane region" description="Helical" evidence="7">
    <location>
        <begin position="449"/>
        <end position="467"/>
    </location>
</feature>
<dbReference type="CDD" id="cd13127">
    <property type="entry name" value="MATE_tuaB_like"/>
    <property type="match status" value="1"/>
</dbReference>
<keyword evidence="5 7" id="KW-1133">Transmembrane helix</keyword>